<organism evidence="1 2">
    <name type="scientific">Romanomermis culicivorax</name>
    <name type="common">Nematode worm</name>
    <dbReference type="NCBI Taxonomy" id="13658"/>
    <lineage>
        <taxon>Eukaryota</taxon>
        <taxon>Metazoa</taxon>
        <taxon>Ecdysozoa</taxon>
        <taxon>Nematoda</taxon>
        <taxon>Enoplea</taxon>
        <taxon>Dorylaimia</taxon>
        <taxon>Mermithida</taxon>
        <taxon>Mermithoidea</taxon>
        <taxon>Mermithidae</taxon>
        <taxon>Romanomermis</taxon>
    </lineage>
</organism>
<protein>
    <submittedName>
        <fullName evidence="2">Uncharacterized protein</fullName>
    </submittedName>
</protein>
<name>A0A915L9Y6_ROMCU</name>
<dbReference type="WBParaSite" id="nRc.2.0.1.t47218-RA">
    <property type="protein sequence ID" value="nRc.2.0.1.t47218-RA"/>
    <property type="gene ID" value="nRc.2.0.1.g47218"/>
</dbReference>
<sequence length="41" mass="4932">MQKRLNCKLPFIIQILSLKLEDYQRYSLSKTMKAKTRKTKS</sequence>
<keyword evidence="1" id="KW-1185">Reference proteome</keyword>
<dbReference type="Proteomes" id="UP000887565">
    <property type="component" value="Unplaced"/>
</dbReference>
<evidence type="ECO:0000313" key="1">
    <source>
        <dbReference type="Proteomes" id="UP000887565"/>
    </source>
</evidence>
<accession>A0A915L9Y6</accession>
<reference evidence="2" key="1">
    <citation type="submission" date="2022-11" db="UniProtKB">
        <authorList>
            <consortium name="WormBaseParasite"/>
        </authorList>
    </citation>
    <scope>IDENTIFICATION</scope>
</reference>
<evidence type="ECO:0000313" key="2">
    <source>
        <dbReference type="WBParaSite" id="nRc.2.0.1.t47218-RA"/>
    </source>
</evidence>
<dbReference type="AlphaFoldDB" id="A0A915L9Y6"/>
<proteinExistence type="predicted"/>